<dbReference type="InterPro" id="IPR029062">
    <property type="entry name" value="Class_I_gatase-like"/>
</dbReference>
<accession>A0A061RL21</accession>
<proteinExistence type="inferred from homology"/>
<dbReference type="PANTHER" id="PTHR48094:SF12">
    <property type="entry name" value="PARKINSON DISEASE PROTEIN 7 HOMOLOG"/>
    <property type="match status" value="1"/>
</dbReference>
<reference evidence="4" key="1">
    <citation type="submission" date="2014-05" db="EMBL/GenBank/DDBJ databases">
        <title>The transcriptome of the halophilic microalga Tetraselmis sp. GSL018 isolated from the Great Salt Lake, Utah.</title>
        <authorList>
            <person name="Jinkerson R.E."/>
            <person name="D'Adamo S."/>
            <person name="Posewitz M.C."/>
        </authorList>
    </citation>
    <scope>NUCLEOTIDE SEQUENCE</scope>
    <source>
        <strain evidence="4">GSL018</strain>
    </source>
</reference>
<comment type="similarity">
    <text evidence="1">Belongs to the peptidase C56 family.</text>
</comment>
<evidence type="ECO:0000256" key="1">
    <source>
        <dbReference type="ARBA" id="ARBA00008542"/>
    </source>
</evidence>
<dbReference type="NCBIfam" id="TIGR01383">
    <property type="entry name" value="not_thiJ"/>
    <property type="match status" value="1"/>
</dbReference>
<dbReference type="InterPro" id="IPR006287">
    <property type="entry name" value="DJ-1"/>
</dbReference>
<keyword evidence="2" id="KW-0677">Repeat</keyword>
<sequence length="268" mass="28915">MLGLNSCRQCSFLGSHLTRSSVRRCRARPGRGSTDFQLFPTTCLHNSSVGYPCFGEKTRSLNSNDPLHCRATRSVNAMSSSKSVLVPIADGCEEMEAVITIDVLVRAGATVTVASVDGATVTCSRGVKIQADKLVSDIQDEEFDLIAVPGGMPGAEHFRDCEVLVKMLKKQKDSGRLYASICASPAVVFEHHKIIQGEPATCHPSFQSRLTNQGNVLERVVQSGNLTTSQGPGTAFEFALVLVKELFGEEKMKEVAGPMCMYDTPLLG</sequence>
<dbReference type="AlphaFoldDB" id="A0A061RL21"/>
<dbReference type="Pfam" id="PF01965">
    <property type="entry name" value="DJ-1_PfpI"/>
    <property type="match status" value="1"/>
</dbReference>
<name>A0A061RL21_9CHLO</name>
<evidence type="ECO:0000259" key="3">
    <source>
        <dbReference type="Pfam" id="PF01965"/>
    </source>
</evidence>
<evidence type="ECO:0000256" key="2">
    <source>
        <dbReference type="ARBA" id="ARBA00022737"/>
    </source>
</evidence>
<dbReference type="Gene3D" id="3.40.50.880">
    <property type="match status" value="1"/>
</dbReference>
<dbReference type="PANTHER" id="PTHR48094">
    <property type="entry name" value="PROTEIN/NUCLEIC ACID DEGLYCASE DJ-1-RELATED"/>
    <property type="match status" value="1"/>
</dbReference>
<dbReference type="GO" id="GO:0005737">
    <property type="term" value="C:cytoplasm"/>
    <property type="evidence" value="ECO:0007669"/>
    <property type="project" value="UniProtKB-ARBA"/>
</dbReference>
<gene>
    <name evidence="4" type="primary">THIJ</name>
    <name evidence="4" type="ORF">TSPGSL018_1847</name>
</gene>
<feature type="domain" description="DJ-1/PfpI" evidence="3">
    <location>
        <begin position="82"/>
        <end position="244"/>
    </location>
</feature>
<protein>
    <submittedName>
        <fullName evidence="4">4-methyl-5(B-hydroxyethyl)-thiazole monophosphate biosynthesis</fullName>
    </submittedName>
</protein>
<dbReference type="InterPro" id="IPR050325">
    <property type="entry name" value="Prot/Nucl_acid_deglycase"/>
</dbReference>
<dbReference type="SUPFAM" id="SSF52317">
    <property type="entry name" value="Class I glutamine amidotransferase-like"/>
    <property type="match status" value="1"/>
</dbReference>
<organism evidence="4">
    <name type="scientific">Tetraselmis sp. GSL018</name>
    <dbReference type="NCBI Taxonomy" id="582737"/>
    <lineage>
        <taxon>Eukaryota</taxon>
        <taxon>Viridiplantae</taxon>
        <taxon>Chlorophyta</taxon>
        <taxon>core chlorophytes</taxon>
        <taxon>Chlorodendrophyceae</taxon>
        <taxon>Chlorodendrales</taxon>
        <taxon>Chlorodendraceae</taxon>
        <taxon>Tetraselmis</taxon>
    </lineage>
</organism>
<evidence type="ECO:0000313" key="4">
    <source>
        <dbReference type="EMBL" id="JAC71464.1"/>
    </source>
</evidence>
<dbReference type="CDD" id="cd03135">
    <property type="entry name" value="GATase1_DJ-1"/>
    <property type="match status" value="1"/>
</dbReference>
<dbReference type="GO" id="GO:1903189">
    <property type="term" value="P:glyoxal metabolic process"/>
    <property type="evidence" value="ECO:0007669"/>
    <property type="project" value="TreeGrafter"/>
</dbReference>
<dbReference type="EMBL" id="GBEZ01014624">
    <property type="protein sequence ID" value="JAC71464.1"/>
    <property type="molecule type" value="Transcribed_RNA"/>
</dbReference>
<dbReference type="FunFam" id="3.40.50.880:FF:000015">
    <property type="entry name" value="Protein DJ-1 homolog C"/>
    <property type="match status" value="1"/>
</dbReference>
<dbReference type="InterPro" id="IPR002818">
    <property type="entry name" value="DJ-1/PfpI"/>
</dbReference>